<dbReference type="InterPro" id="IPR001810">
    <property type="entry name" value="F-box_dom"/>
</dbReference>
<dbReference type="AlphaFoldDB" id="A0A1I7UV35"/>
<dbReference type="WBParaSite" id="Csp11.Scaffold630.g19643.t1">
    <property type="protein sequence ID" value="Csp11.Scaffold630.g19643.t1"/>
    <property type="gene ID" value="Csp11.Scaffold630.g19643"/>
</dbReference>
<protein>
    <submittedName>
        <fullName evidence="3">F-box domain-containing protein</fullName>
    </submittedName>
</protein>
<organism evidence="2 3">
    <name type="scientific">Caenorhabditis tropicalis</name>
    <dbReference type="NCBI Taxonomy" id="1561998"/>
    <lineage>
        <taxon>Eukaryota</taxon>
        <taxon>Metazoa</taxon>
        <taxon>Ecdysozoa</taxon>
        <taxon>Nematoda</taxon>
        <taxon>Chromadorea</taxon>
        <taxon>Rhabditida</taxon>
        <taxon>Rhabditina</taxon>
        <taxon>Rhabditomorpha</taxon>
        <taxon>Rhabditoidea</taxon>
        <taxon>Rhabditidae</taxon>
        <taxon>Peloderinae</taxon>
        <taxon>Caenorhabditis</taxon>
    </lineage>
</organism>
<dbReference type="Pfam" id="PF01827">
    <property type="entry name" value="FTH"/>
    <property type="match status" value="1"/>
</dbReference>
<proteinExistence type="predicted"/>
<evidence type="ECO:0000313" key="2">
    <source>
        <dbReference type="Proteomes" id="UP000095282"/>
    </source>
</evidence>
<dbReference type="Pfam" id="PF17906">
    <property type="entry name" value="HTH_48"/>
    <property type="match status" value="1"/>
</dbReference>
<name>A0A1I7UV35_9PELO</name>
<dbReference type="InterPro" id="IPR002900">
    <property type="entry name" value="DUF38/FTH_CAE_spp"/>
</dbReference>
<dbReference type="Proteomes" id="UP000095282">
    <property type="component" value="Unplaced"/>
</dbReference>
<evidence type="ECO:0000259" key="1">
    <source>
        <dbReference type="PROSITE" id="PS50181"/>
    </source>
</evidence>
<evidence type="ECO:0000313" key="3">
    <source>
        <dbReference type="WBParaSite" id="Csp11.Scaffold630.g19643.t1"/>
    </source>
</evidence>
<feature type="domain" description="F-box" evidence="1">
    <location>
        <begin position="124"/>
        <end position="171"/>
    </location>
</feature>
<dbReference type="Pfam" id="PF00646">
    <property type="entry name" value="F-box"/>
    <property type="match status" value="1"/>
</dbReference>
<dbReference type="PROSITE" id="PS50181">
    <property type="entry name" value="FBOX"/>
    <property type="match status" value="1"/>
</dbReference>
<accession>A0A1I7UV35</accession>
<keyword evidence="2" id="KW-1185">Reference proteome</keyword>
<dbReference type="CDD" id="cd22150">
    <property type="entry name" value="F-box_CeFBXA-like"/>
    <property type="match status" value="1"/>
</dbReference>
<dbReference type="SMART" id="SM00256">
    <property type="entry name" value="FBOX"/>
    <property type="match status" value="1"/>
</dbReference>
<reference evidence="3" key="1">
    <citation type="submission" date="2016-11" db="UniProtKB">
        <authorList>
            <consortium name="WormBaseParasite"/>
        </authorList>
    </citation>
    <scope>IDENTIFICATION</scope>
</reference>
<sequence>MSKFLNNHPSALETLILYDIEKWRTADRSYRNLCEMIGEDAISEQDFIDLYRKMCKKSAELTSNIINDIASIRLCIFSDAIFEKMTVGPSFDAISKQFGLEPSDFPSFAYWHHHFRRGNRQLERKSFSDLPFDVLGTIVEKLDFKSQSKLLRVSRGMQSVVNQSVPSIRDIRIDLYSNGFSIYPYESDGKLNMWPFYYLTSDIRRKGFDLIAFGHLERLLSNRRLKLNVFRYIDSVQWMEFDGKIKELLGRLVDRPISIRKLSLIVRDEQIVYDLMKSSRKLEEVDVWINDATVNIDRMAELKTWQEMKHVAFRNPPIPFSTHFLRFDTFDVTLDKITVKDLVEIKQVDLAVIFA</sequence>
<dbReference type="InterPro" id="IPR041426">
    <property type="entry name" value="Mos1_HTH"/>
</dbReference>